<evidence type="ECO:0000256" key="3">
    <source>
        <dbReference type="ARBA" id="ARBA00022692"/>
    </source>
</evidence>
<keyword evidence="7 9" id="KW-1133">Transmembrane helix</keyword>
<dbReference type="CDD" id="cd03233">
    <property type="entry name" value="ABCG_PDR_domain1"/>
    <property type="match status" value="1"/>
</dbReference>
<feature type="domain" description="ABC transporter" evidence="10">
    <location>
        <begin position="147"/>
        <end position="401"/>
    </location>
</feature>
<evidence type="ECO:0000256" key="9">
    <source>
        <dbReference type="SAM" id="Phobius"/>
    </source>
</evidence>
<dbReference type="GO" id="GO:0016887">
    <property type="term" value="F:ATP hydrolysis activity"/>
    <property type="evidence" value="ECO:0007669"/>
    <property type="project" value="InterPro"/>
</dbReference>
<dbReference type="InterPro" id="IPR003593">
    <property type="entry name" value="AAA+_ATPase"/>
</dbReference>
<feature type="transmembrane region" description="Helical" evidence="9">
    <location>
        <begin position="545"/>
        <end position="566"/>
    </location>
</feature>
<dbReference type="GO" id="GO:0140359">
    <property type="term" value="F:ABC-type transporter activity"/>
    <property type="evidence" value="ECO:0007669"/>
    <property type="project" value="InterPro"/>
</dbReference>
<feature type="transmembrane region" description="Helical" evidence="9">
    <location>
        <begin position="1190"/>
        <end position="1211"/>
    </location>
</feature>
<organism evidence="11">
    <name type="scientific">Candida tropicalis</name>
    <name type="common">Yeast</name>
    <dbReference type="NCBI Taxonomy" id="5482"/>
    <lineage>
        <taxon>Eukaryota</taxon>
        <taxon>Fungi</taxon>
        <taxon>Dikarya</taxon>
        <taxon>Ascomycota</taxon>
        <taxon>Saccharomycotina</taxon>
        <taxon>Pichiomycetes</taxon>
        <taxon>Debaryomycetaceae</taxon>
        <taxon>Candida/Lodderomyces clade</taxon>
        <taxon>Candida</taxon>
    </lineage>
</organism>
<name>A0AAU6W6Z7_CANTR</name>
<dbReference type="GO" id="GO:0005524">
    <property type="term" value="F:ATP binding"/>
    <property type="evidence" value="ECO:0007669"/>
    <property type="project" value="UniProtKB-KW"/>
</dbReference>
<keyword evidence="5" id="KW-0547">Nucleotide-binding</keyword>
<protein>
    <submittedName>
        <fullName evidence="11">Multidurg resistance protein CDR2</fullName>
    </submittedName>
</protein>
<dbReference type="GO" id="GO:0140341">
    <property type="term" value="F:phosphatidylethanolamine floppase activity"/>
    <property type="evidence" value="ECO:0007669"/>
    <property type="project" value="UniProtKB-ARBA"/>
</dbReference>
<evidence type="ECO:0000256" key="7">
    <source>
        <dbReference type="ARBA" id="ARBA00022989"/>
    </source>
</evidence>
<feature type="transmembrane region" description="Helical" evidence="9">
    <location>
        <begin position="587"/>
        <end position="611"/>
    </location>
</feature>
<dbReference type="InterPro" id="IPR027417">
    <property type="entry name" value="P-loop_NTPase"/>
</dbReference>
<dbReference type="InterPro" id="IPR010929">
    <property type="entry name" value="PDR_CDR_ABC"/>
</dbReference>
<feature type="transmembrane region" description="Helical" evidence="9">
    <location>
        <begin position="510"/>
        <end position="533"/>
    </location>
</feature>
<dbReference type="InterPro" id="IPR013525">
    <property type="entry name" value="ABC2_TM"/>
</dbReference>
<evidence type="ECO:0000256" key="2">
    <source>
        <dbReference type="ARBA" id="ARBA00022448"/>
    </source>
</evidence>
<dbReference type="EMBL" id="PP741363">
    <property type="protein sequence ID" value="XAO36387.1"/>
    <property type="molecule type" value="mRNA"/>
</dbReference>
<dbReference type="GO" id="GO:0090556">
    <property type="term" value="F:phosphatidylserine floppase activity"/>
    <property type="evidence" value="ECO:0007669"/>
    <property type="project" value="UniProtKB-ARBA"/>
</dbReference>
<dbReference type="PANTHER" id="PTHR19241">
    <property type="entry name" value="ATP-BINDING CASSETTE TRANSPORTER"/>
    <property type="match status" value="1"/>
</dbReference>
<dbReference type="InterPro" id="IPR003439">
    <property type="entry name" value="ABC_transporter-like_ATP-bd"/>
</dbReference>
<keyword evidence="3 9" id="KW-0812">Transmembrane</keyword>
<comment type="subcellular location">
    <subcellularLocation>
        <location evidence="1">Membrane</location>
        <topology evidence="1">Multi-pass membrane protein</topology>
    </subcellularLocation>
</comment>
<dbReference type="PROSITE" id="PS50893">
    <property type="entry name" value="ABC_TRANSPORTER_2"/>
    <property type="match status" value="2"/>
</dbReference>
<dbReference type="FunFam" id="3.40.50.300:FF:000054">
    <property type="entry name" value="ABC multidrug transporter atrF"/>
    <property type="match status" value="1"/>
</dbReference>
<dbReference type="Pfam" id="PF00005">
    <property type="entry name" value="ABC_tran"/>
    <property type="match status" value="2"/>
</dbReference>
<evidence type="ECO:0000313" key="11">
    <source>
        <dbReference type="EMBL" id="XAO36387.1"/>
    </source>
</evidence>
<dbReference type="CDD" id="cd03232">
    <property type="entry name" value="ABCG_PDR_domain2"/>
    <property type="match status" value="1"/>
</dbReference>
<dbReference type="Gene3D" id="3.40.50.300">
    <property type="entry name" value="P-loop containing nucleotide triphosphate hydrolases"/>
    <property type="match status" value="2"/>
</dbReference>
<feature type="transmembrane region" description="Helical" evidence="9">
    <location>
        <begin position="762"/>
        <end position="779"/>
    </location>
</feature>
<reference evidence="11" key="1">
    <citation type="submission" date="2024-04" db="EMBL/GenBank/DDBJ databases">
        <authorList>
            <person name="Lv J."/>
            <person name="Liu B."/>
            <person name="Wang K."/>
            <person name="Xue Z."/>
        </authorList>
    </citation>
    <scope>NUCLEOTIDE SEQUENCE</scope>
</reference>
<feature type="domain" description="ABC transporter" evidence="10">
    <location>
        <begin position="854"/>
        <end position="1098"/>
    </location>
</feature>
<dbReference type="Pfam" id="PF14510">
    <property type="entry name" value="ABC_trans_N"/>
    <property type="match status" value="1"/>
</dbReference>
<dbReference type="Pfam" id="PF06422">
    <property type="entry name" value="PDR_CDR"/>
    <property type="match status" value="1"/>
</dbReference>
<evidence type="ECO:0000256" key="4">
    <source>
        <dbReference type="ARBA" id="ARBA00022737"/>
    </source>
</evidence>
<dbReference type="AlphaFoldDB" id="A0AAU6W6Z7"/>
<dbReference type="InterPro" id="IPR029481">
    <property type="entry name" value="ABC_trans_N"/>
</dbReference>
<dbReference type="GO" id="GO:0005886">
    <property type="term" value="C:plasma membrane"/>
    <property type="evidence" value="ECO:0007669"/>
    <property type="project" value="UniProtKB-ARBA"/>
</dbReference>
<proteinExistence type="evidence at transcript level"/>
<dbReference type="Pfam" id="PF01061">
    <property type="entry name" value="ABC2_membrane"/>
    <property type="match status" value="1"/>
</dbReference>
<keyword evidence="2" id="KW-0813">Transport</keyword>
<dbReference type="PROSITE" id="PS00211">
    <property type="entry name" value="ABC_TRANSPORTER_1"/>
    <property type="match status" value="1"/>
</dbReference>
<evidence type="ECO:0000256" key="5">
    <source>
        <dbReference type="ARBA" id="ARBA00022741"/>
    </source>
</evidence>
<evidence type="ECO:0000256" key="1">
    <source>
        <dbReference type="ARBA" id="ARBA00004141"/>
    </source>
</evidence>
<feature type="transmembrane region" description="Helical" evidence="9">
    <location>
        <begin position="652"/>
        <end position="672"/>
    </location>
</feature>
<keyword evidence="4" id="KW-0677">Repeat</keyword>
<evidence type="ECO:0000256" key="6">
    <source>
        <dbReference type="ARBA" id="ARBA00022840"/>
    </source>
</evidence>
<keyword evidence="6" id="KW-0067">ATP-binding</keyword>
<accession>A0AAU6W6Z7</accession>
<dbReference type="InterPro" id="IPR017871">
    <property type="entry name" value="ABC_transporter-like_CS"/>
</dbReference>
<evidence type="ECO:0000256" key="8">
    <source>
        <dbReference type="ARBA" id="ARBA00023136"/>
    </source>
</evidence>
<dbReference type="GO" id="GO:1903561">
    <property type="term" value="C:extracellular vesicle"/>
    <property type="evidence" value="ECO:0007669"/>
    <property type="project" value="UniProtKB-ARBA"/>
</dbReference>
<dbReference type="GO" id="GO:0090554">
    <property type="term" value="F:phosphatidylcholine floppase activity"/>
    <property type="evidence" value="ECO:0007669"/>
    <property type="project" value="UniProtKB-ARBA"/>
</dbReference>
<sequence length="1238" mass="140360">MVESLITIAERAIEKQRHEVPLDESSENVYNGFDAHISEDIQNLAREFSHDSTTNSINDLQRLHTNMSEVPGINPYTDEAHSRGKLNPESDNFNAKFWIKNLRKLYDSDPDYYKPSRLGIAYRDLRAYAVATDYNYQPTVANVFWKLLNDGVHYLKKHDDSIYFDILKPMDGIMKPGELTVVLGRPGAGCSTLLKTLASQTYGFHIGKESKISYDGISSTEIEKHYRGNVIYSAETDAHFPHLTVGQVLEFAARMRTPQNRGEGVDRETYAKHMASVYMATYGLLHTRNTNVGNDFVTGVSGGERKRVSIAEASLSGANVQCWDNATRGLDAATALEFIKALKTSAVILESTPIVAIYQCSQDAYDLFDNVVVLYEGYQIFFGKANKAKEYFIRMGYDCPQRQTTADFLTSLTNPSERRALPGYENKVPRTPEEFEAYWKRSPEYTMLINEIDSYFIECEKLNIKQTYHESHVARQSNHTRPTSPYTVSFFMQVKYVMQRNFLRMKADPSIPIATILSQLIMGLLLASVFYKLKKDTSTFYFRSGSLYFSLVFNAISSILEILALFEAREIVEKHKKYALYRPSADALASVISEFPVKFFQSLCFNIPFYFMVDLRSDAGRFFFYWLIGLTCTVVISHIFRSIGALSTTVSGAMTPATVILIGLILYAGFVIPFPNMLGWSKWIKWINPVSYMFESLMVNEYHDREFPCGQYIPAGPGFDELPIENKVCASVGAIPGSDFVKGDDYMRITFAFYNAHKWRNFGIAIAYAVFFLFVYIALTELNKGAIQKGEMTLFLRGSLKRYKRRNGIIGAPSDIESGNISPLHEKDQSFDSERFGEDTTAGSIEVCDNKEIFFWKDLAYQVKIKKEERVILDHVDGWVKPGQITVLMGASGAGKTTLLNCLSDRVTTGVITNGVRMVNGHELDSSFQRSIGYVQQQDVHLQTSTVREALQFSAYLRQSNKISKKEKDEYVDYVIDLLEMTNYADALVGVAGEGLNVEQRKRLTIGVELVAKPKLLLFLDEPTSGLDSQTAWSICKLMRKLADHGQAILCTIHQPSAIIMAEFDRLLFLQKGGQTVYFGELGDNCQTMIDYFENHGADPCPKDANPAEWMLEIVGAAPGSHAKQDYFEVWRNSNEYKCIYNEISRMETELSKFPRKEDPEALLKYAAPIWKQYLLVSWRAIVQDWRSPGYIYSKLFLVVASSLFIGFSFFKAKNDMQGLVKSDACCVHVHCSIDYDY</sequence>
<dbReference type="InterPro" id="IPR034001">
    <property type="entry name" value="ABCG_PDR_1"/>
</dbReference>
<dbReference type="FunFam" id="3.40.50.300:FF:001262">
    <property type="entry name" value="ABC transporter CDR4"/>
    <property type="match status" value="1"/>
</dbReference>
<dbReference type="SMART" id="SM00382">
    <property type="entry name" value="AAA"/>
    <property type="match status" value="2"/>
</dbReference>
<dbReference type="InterPro" id="IPR034003">
    <property type="entry name" value="ABCG_PDR_2"/>
</dbReference>
<dbReference type="GO" id="GO:1990961">
    <property type="term" value="P:xenobiotic detoxification by transmembrane export across the plasma membrane"/>
    <property type="evidence" value="ECO:0007669"/>
    <property type="project" value="UniProtKB-ARBA"/>
</dbReference>
<keyword evidence="8 9" id="KW-0472">Membrane</keyword>
<evidence type="ECO:0000259" key="10">
    <source>
        <dbReference type="PROSITE" id="PS50893"/>
    </source>
</evidence>
<dbReference type="SUPFAM" id="SSF52540">
    <property type="entry name" value="P-loop containing nucleoside triphosphate hydrolases"/>
    <property type="match status" value="2"/>
</dbReference>
<feature type="transmembrane region" description="Helical" evidence="9">
    <location>
        <begin position="623"/>
        <end position="640"/>
    </location>
</feature>